<dbReference type="Gene3D" id="3.90.180.10">
    <property type="entry name" value="Medium-chain alcohol dehydrogenases, catalytic domain"/>
    <property type="match status" value="1"/>
</dbReference>
<reference evidence="2 3" key="1">
    <citation type="submission" date="2018-07" db="EMBL/GenBank/DDBJ databases">
        <title>Genomic Encyclopedia of Type Strains, Phase IV (KMG-IV): sequencing the most valuable type-strain genomes for metagenomic binning, comparative biology and taxonomic classification.</title>
        <authorList>
            <person name="Goeker M."/>
        </authorList>
    </citation>
    <scope>NUCLEOTIDE SEQUENCE [LARGE SCALE GENOMIC DNA]</scope>
    <source>
        <strain evidence="2 3">DSM 26725</strain>
    </source>
</reference>
<dbReference type="InterPro" id="IPR036291">
    <property type="entry name" value="NAD(P)-bd_dom_sf"/>
</dbReference>
<dbReference type="PANTHER" id="PTHR43677:SF4">
    <property type="entry name" value="QUINONE OXIDOREDUCTASE-LIKE PROTEIN 2"/>
    <property type="match status" value="1"/>
</dbReference>
<dbReference type="PANTHER" id="PTHR43677">
    <property type="entry name" value="SHORT-CHAIN DEHYDROGENASE/REDUCTASE"/>
    <property type="match status" value="1"/>
</dbReference>
<evidence type="ECO:0000313" key="2">
    <source>
        <dbReference type="EMBL" id="RED15955.1"/>
    </source>
</evidence>
<dbReference type="Pfam" id="PF08240">
    <property type="entry name" value="ADH_N"/>
    <property type="match status" value="1"/>
</dbReference>
<organism evidence="2 3">
    <name type="scientific">Parasphingopyxis lamellibrachiae</name>
    <dbReference type="NCBI Taxonomy" id="680125"/>
    <lineage>
        <taxon>Bacteria</taxon>
        <taxon>Pseudomonadati</taxon>
        <taxon>Pseudomonadota</taxon>
        <taxon>Alphaproteobacteria</taxon>
        <taxon>Sphingomonadales</taxon>
        <taxon>Sphingomonadaceae</taxon>
        <taxon>Parasphingopyxis</taxon>
    </lineage>
</organism>
<dbReference type="Gene3D" id="3.40.50.720">
    <property type="entry name" value="NAD(P)-binding Rossmann-like Domain"/>
    <property type="match status" value="1"/>
</dbReference>
<feature type="domain" description="Enoyl reductase (ER)" evidence="1">
    <location>
        <begin position="21"/>
        <end position="328"/>
    </location>
</feature>
<dbReference type="InterPro" id="IPR013154">
    <property type="entry name" value="ADH-like_N"/>
</dbReference>
<dbReference type="SMART" id="SM00829">
    <property type="entry name" value="PKS_ER"/>
    <property type="match status" value="1"/>
</dbReference>
<gene>
    <name evidence="2" type="ORF">DFR46_0964</name>
</gene>
<dbReference type="CDD" id="cd08241">
    <property type="entry name" value="QOR1"/>
    <property type="match status" value="1"/>
</dbReference>
<dbReference type="AlphaFoldDB" id="A0A3D9FDQ1"/>
<dbReference type="GO" id="GO:0016491">
    <property type="term" value="F:oxidoreductase activity"/>
    <property type="evidence" value="ECO:0007669"/>
    <property type="project" value="InterPro"/>
</dbReference>
<dbReference type="SUPFAM" id="SSF50129">
    <property type="entry name" value="GroES-like"/>
    <property type="match status" value="1"/>
</dbReference>
<protein>
    <submittedName>
        <fullName evidence="2">NADPH:quinone reductase-like Zn-dependent oxidoreductase</fullName>
    </submittedName>
</protein>
<dbReference type="InterPro" id="IPR051397">
    <property type="entry name" value="Zn-ADH-like_protein"/>
</dbReference>
<comment type="caution">
    <text evidence="2">The sequence shown here is derived from an EMBL/GenBank/DDBJ whole genome shotgun (WGS) entry which is preliminary data.</text>
</comment>
<dbReference type="InterPro" id="IPR020843">
    <property type="entry name" value="ER"/>
</dbReference>
<dbReference type="InterPro" id="IPR013149">
    <property type="entry name" value="ADH-like_C"/>
</dbReference>
<evidence type="ECO:0000259" key="1">
    <source>
        <dbReference type="SMART" id="SM00829"/>
    </source>
</evidence>
<dbReference type="InterPro" id="IPR011032">
    <property type="entry name" value="GroES-like_sf"/>
</dbReference>
<dbReference type="EMBL" id="QRDP01000004">
    <property type="protein sequence ID" value="RED15955.1"/>
    <property type="molecule type" value="Genomic_DNA"/>
</dbReference>
<dbReference type="Proteomes" id="UP000256310">
    <property type="component" value="Unassembled WGS sequence"/>
</dbReference>
<dbReference type="SUPFAM" id="SSF51735">
    <property type="entry name" value="NAD(P)-binding Rossmann-fold domains"/>
    <property type="match status" value="1"/>
</dbReference>
<keyword evidence="3" id="KW-1185">Reference proteome</keyword>
<accession>A0A3D9FDQ1</accession>
<dbReference type="RefSeq" id="WP_245953684.1">
    <property type="nucleotide sequence ID" value="NZ_QRDP01000004.1"/>
</dbReference>
<name>A0A3D9FDQ1_9SPHN</name>
<dbReference type="Pfam" id="PF00107">
    <property type="entry name" value="ADH_zinc_N"/>
    <property type="match status" value="1"/>
</dbReference>
<sequence length="332" mass="34843">MVYPAMMRTLQVVSLTPDFKGCAVAEVSVPRPGPGQALLRVKAAALGFPDLLMTEGKYQHRPELPFTPGNDIAGEIVAFGGDDADFAVGDAVVATLGVGGFGEYALCPIAALRRKPEAMTFEAAAAFGVAYLTAYVSLVRCGALQPDEWLLVHGAAGGVGLAAVDLGRALGARVIAASASDEKLATIAREYQPDAAINVTGGFREAVKEITGGGADVIYDPVGGDIFDESTRCIAFGGRLLVIGFASGRIATVPTNIPLIKGFSVVGVRAGEYGRRYPERGVENFDAIWTLAEAGRLKPHVHTAVPLSGWREAFGMMRTRQVVGRVIIKPGE</sequence>
<evidence type="ECO:0000313" key="3">
    <source>
        <dbReference type="Proteomes" id="UP000256310"/>
    </source>
</evidence>
<proteinExistence type="predicted"/>